<gene>
    <name evidence="13" type="primary">pstC</name>
    <name evidence="13" type="ORF">IAC59_03395</name>
</gene>
<dbReference type="SUPFAM" id="SSF161098">
    <property type="entry name" value="MetI-like"/>
    <property type="match status" value="1"/>
</dbReference>
<dbReference type="NCBIfam" id="TIGR02138">
    <property type="entry name" value="phosphate_pstC"/>
    <property type="match status" value="1"/>
</dbReference>
<feature type="transmembrane region" description="Helical" evidence="9">
    <location>
        <begin position="20"/>
        <end position="45"/>
    </location>
</feature>
<dbReference type="GO" id="GO:0005886">
    <property type="term" value="C:plasma membrane"/>
    <property type="evidence" value="ECO:0007669"/>
    <property type="project" value="UniProtKB-SubCell"/>
</dbReference>
<keyword evidence="7 9" id="KW-1133">Transmembrane helix</keyword>
<reference evidence="13" key="2">
    <citation type="journal article" date="2021" name="PeerJ">
        <title>Extensive microbial diversity within the chicken gut microbiome revealed by metagenomics and culture.</title>
        <authorList>
            <person name="Gilroy R."/>
            <person name="Ravi A."/>
            <person name="Getino M."/>
            <person name="Pursley I."/>
            <person name="Horton D.L."/>
            <person name="Alikhan N.F."/>
            <person name="Baker D."/>
            <person name="Gharbi K."/>
            <person name="Hall N."/>
            <person name="Watson M."/>
            <person name="Adriaenssens E.M."/>
            <person name="Foster-Nyarko E."/>
            <person name="Jarju S."/>
            <person name="Secka A."/>
            <person name="Antonio M."/>
            <person name="Oren A."/>
            <person name="Chaudhuri R.R."/>
            <person name="La Ragione R."/>
            <person name="Hildebrand F."/>
            <person name="Pallen M.J."/>
        </authorList>
    </citation>
    <scope>NUCLEOTIDE SEQUENCE</scope>
    <source>
        <strain evidence="13">ChiSxjej2B14-8506</strain>
    </source>
</reference>
<comment type="subcellular location">
    <subcellularLocation>
        <location evidence="1 9">Cell membrane</location>
        <topology evidence="1 9">Multi-pass membrane protein</topology>
    </subcellularLocation>
</comment>
<dbReference type="EMBL" id="DVNK01000025">
    <property type="protein sequence ID" value="HIU46287.1"/>
    <property type="molecule type" value="Genomic_DNA"/>
</dbReference>
<dbReference type="InterPro" id="IPR000515">
    <property type="entry name" value="MetI-like"/>
</dbReference>
<keyword evidence="5 10" id="KW-0592">Phosphate transport</keyword>
<keyword evidence="3 9" id="KW-0813">Transport</keyword>
<dbReference type="GO" id="GO:0005315">
    <property type="term" value="F:phosphate transmembrane transporter activity"/>
    <property type="evidence" value="ECO:0007669"/>
    <property type="project" value="InterPro"/>
</dbReference>
<comment type="function">
    <text evidence="10">Part of the binding-protein-dependent transport system for phosphate; probably responsible for the translocation of the substrate across the membrane.</text>
</comment>
<reference evidence="13" key="1">
    <citation type="submission" date="2020-10" db="EMBL/GenBank/DDBJ databases">
        <authorList>
            <person name="Gilroy R."/>
        </authorList>
    </citation>
    <scope>NUCLEOTIDE SEQUENCE</scope>
    <source>
        <strain evidence="13">ChiSxjej2B14-8506</strain>
    </source>
</reference>
<evidence type="ECO:0000256" key="4">
    <source>
        <dbReference type="ARBA" id="ARBA00022475"/>
    </source>
</evidence>
<keyword evidence="4 10" id="KW-1003">Cell membrane</keyword>
<evidence type="ECO:0000256" key="2">
    <source>
        <dbReference type="ARBA" id="ARBA00007069"/>
    </source>
</evidence>
<evidence type="ECO:0000256" key="11">
    <source>
        <dbReference type="SAM" id="MobiDB-lite"/>
    </source>
</evidence>
<evidence type="ECO:0000256" key="10">
    <source>
        <dbReference type="RuleBase" id="RU363054"/>
    </source>
</evidence>
<comment type="similarity">
    <text evidence="2 10">Belongs to the binding-protein-dependent transport system permease family. CysTW subfamily.</text>
</comment>
<dbReference type="CDD" id="cd06261">
    <property type="entry name" value="TM_PBP2"/>
    <property type="match status" value="1"/>
</dbReference>
<feature type="transmembrane region" description="Helical" evidence="9">
    <location>
        <begin position="73"/>
        <end position="99"/>
    </location>
</feature>
<protein>
    <recommendedName>
        <fullName evidence="10">Phosphate transport system permease protein</fullName>
    </recommendedName>
</protein>
<dbReference type="PANTHER" id="PTHR30425">
    <property type="entry name" value="PHOSPHATE TRANSPORT SYSTEM PERMEASE PROTEIN PST"/>
    <property type="match status" value="1"/>
</dbReference>
<feature type="transmembrane region" description="Helical" evidence="9">
    <location>
        <begin position="209"/>
        <end position="231"/>
    </location>
</feature>
<dbReference type="PROSITE" id="PS51257">
    <property type="entry name" value="PROKAR_LIPOPROTEIN"/>
    <property type="match status" value="1"/>
</dbReference>
<dbReference type="GO" id="GO:0006817">
    <property type="term" value="P:phosphate ion transport"/>
    <property type="evidence" value="ECO:0007669"/>
    <property type="project" value="UniProtKB-KW"/>
</dbReference>
<name>A0A9D1LQT7_9FIRM</name>
<dbReference type="InterPro" id="IPR011864">
    <property type="entry name" value="Phosphate_PstC"/>
</dbReference>
<evidence type="ECO:0000256" key="3">
    <source>
        <dbReference type="ARBA" id="ARBA00022448"/>
    </source>
</evidence>
<feature type="transmembrane region" description="Helical" evidence="9">
    <location>
        <begin position="120"/>
        <end position="141"/>
    </location>
</feature>
<evidence type="ECO:0000256" key="1">
    <source>
        <dbReference type="ARBA" id="ARBA00004651"/>
    </source>
</evidence>
<proteinExistence type="inferred from homology"/>
<dbReference type="AlphaFoldDB" id="A0A9D1LQT7"/>
<accession>A0A9D1LQT7</accession>
<evidence type="ECO:0000256" key="8">
    <source>
        <dbReference type="ARBA" id="ARBA00023136"/>
    </source>
</evidence>
<dbReference type="Pfam" id="PF00528">
    <property type="entry name" value="BPD_transp_1"/>
    <property type="match status" value="1"/>
</dbReference>
<dbReference type="InterPro" id="IPR051124">
    <property type="entry name" value="Phosphate_Transport_Permease"/>
</dbReference>
<keyword evidence="8 9" id="KW-0472">Membrane</keyword>
<evidence type="ECO:0000313" key="13">
    <source>
        <dbReference type="EMBL" id="HIU46287.1"/>
    </source>
</evidence>
<evidence type="ECO:0000256" key="9">
    <source>
        <dbReference type="RuleBase" id="RU363032"/>
    </source>
</evidence>
<feature type="transmembrane region" description="Helical" evidence="9">
    <location>
        <begin position="266"/>
        <end position="288"/>
    </location>
</feature>
<feature type="transmembrane region" description="Helical" evidence="9">
    <location>
        <begin position="153"/>
        <end position="171"/>
    </location>
</feature>
<feature type="domain" description="ABC transmembrane type-1" evidence="12">
    <location>
        <begin position="77"/>
        <end position="285"/>
    </location>
</feature>
<evidence type="ECO:0000256" key="7">
    <source>
        <dbReference type="ARBA" id="ARBA00022989"/>
    </source>
</evidence>
<evidence type="ECO:0000313" key="14">
    <source>
        <dbReference type="Proteomes" id="UP000824123"/>
    </source>
</evidence>
<dbReference type="PROSITE" id="PS50928">
    <property type="entry name" value="ABC_TM1"/>
    <property type="match status" value="1"/>
</dbReference>
<feature type="compositionally biased region" description="Basic and acidic residues" evidence="11">
    <location>
        <begin position="292"/>
        <end position="309"/>
    </location>
</feature>
<dbReference type="InterPro" id="IPR035906">
    <property type="entry name" value="MetI-like_sf"/>
</dbReference>
<feature type="region of interest" description="Disordered" evidence="11">
    <location>
        <begin position="292"/>
        <end position="319"/>
    </location>
</feature>
<sequence length="319" mass="33946">MTKGKGGRTRSKRSEQIAQVIFLITSLVSLAAVACICVFIFRGAWPAIREVGLWNFLSGTAWKPNNDPQKFGIFYMIVGSLYVSGGALILGVPVGLMAAIFMARFCPKRIYPLLSQCVKLLAGIPSIIYGFFGMMLIVPFIAEHCPGNGNSVLAASVVLALMILPTIITLSENALRSLPASYYEGALALGATHEEAVFHVLTPAARRGIVTSIVLGMGRAIGETIAVGMVAGNSNILPTSIFKSVRTLTVNIVSEMGYAEGLHYDALIATGAVLFVFIMLLNVALGLLTREKKDKSESTNKPGAADKRPQKALQGGVAK</sequence>
<keyword evidence="6 9" id="KW-0812">Transmembrane</keyword>
<dbReference type="PANTHER" id="PTHR30425:SF1">
    <property type="entry name" value="PHOSPHATE TRANSPORT SYSTEM PERMEASE PROTEIN PSTC"/>
    <property type="match status" value="1"/>
</dbReference>
<dbReference type="Proteomes" id="UP000824123">
    <property type="component" value="Unassembled WGS sequence"/>
</dbReference>
<comment type="caution">
    <text evidence="13">The sequence shown here is derived from an EMBL/GenBank/DDBJ whole genome shotgun (WGS) entry which is preliminary data.</text>
</comment>
<dbReference type="Gene3D" id="1.10.3720.10">
    <property type="entry name" value="MetI-like"/>
    <property type="match status" value="1"/>
</dbReference>
<evidence type="ECO:0000259" key="12">
    <source>
        <dbReference type="PROSITE" id="PS50928"/>
    </source>
</evidence>
<organism evidence="13 14">
    <name type="scientific">Candidatus Fimadaptatus faecigallinarum</name>
    <dbReference type="NCBI Taxonomy" id="2840814"/>
    <lineage>
        <taxon>Bacteria</taxon>
        <taxon>Bacillati</taxon>
        <taxon>Bacillota</taxon>
        <taxon>Clostridia</taxon>
        <taxon>Eubacteriales</taxon>
        <taxon>Candidatus Fimadaptatus</taxon>
    </lineage>
</organism>
<evidence type="ECO:0000256" key="5">
    <source>
        <dbReference type="ARBA" id="ARBA00022592"/>
    </source>
</evidence>
<evidence type="ECO:0000256" key="6">
    <source>
        <dbReference type="ARBA" id="ARBA00022692"/>
    </source>
</evidence>